<dbReference type="AlphaFoldDB" id="A0A1W2DAH0"/>
<keyword evidence="3 6" id="KW-0732">Signal</keyword>
<dbReference type="InterPro" id="IPR012944">
    <property type="entry name" value="SusD_RagB_dom"/>
</dbReference>
<evidence type="ECO:0000256" key="6">
    <source>
        <dbReference type="SAM" id="SignalP"/>
    </source>
</evidence>
<evidence type="ECO:0000313" key="10">
    <source>
        <dbReference type="Proteomes" id="UP000192756"/>
    </source>
</evidence>
<protein>
    <submittedName>
        <fullName evidence="9">SusD family protein</fullName>
    </submittedName>
</protein>
<evidence type="ECO:0000256" key="5">
    <source>
        <dbReference type="ARBA" id="ARBA00023237"/>
    </source>
</evidence>
<feature type="chain" id="PRO_5012845607" evidence="6">
    <location>
        <begin position="25"/>
        <end position="478"/>
    </location>
</feature>
<dbReference type="Proteomes" id="UP000192756">
    <property type="component" value="Unassembled WGS sequence"/>
</dbReference>
<keyword evidence="5" id="KW-0998">Cell outer membrane</keyword>
<dbReference type="GO" id="GO:0009279">
    <property type="term" value="C:cell outer membrane"/>
    <property type="evidence" value="ECO:0007669"/>
    <property type="project" value="UniProtKB-SubCell"/>
</dbReference>
<keyword evidence="10" id="KW-1185">Reference proteome</keyword>
<evidence type="ECO:0000259" key="8">
    <source>
        <dbReference type="Pfam" id="PF14322"/>
    </source>
</evidence>
<comment type="subcellular location">
    <subcellularLocation>
        <location evidence="1">Cell outer membrane</location>
    </subcellularLocation>
</comment>
<sequence length="478" mass="53665">MQNMKITLSTLACGFMLMALSSCNKFLDIQPEDRFLSADVFKDELSANNALNGIYLNLAKPGLYGGQLNMSTVDVLAQYYNPVTSWKQLSDYNYKDAGVQATFSSLWRSAYVAILNTNSFLTQLGQSTNIMSNERKDLLKGEAYGLRAFLHFDMLRLFGPVYSTDADKTAIPYLTVPTEKIQPLLPARVVVDSILADLDRAEQLLKNDPVRTEGVVPVSGNDPGTDFFKLRNRRLNYYAVLGIKARVLLYKSDKAGALAAATQVINEAGKWFPWTAGNQTLPGIQNPDRSFSAEVIFGVQNYDLYTQQRNLFAATLTTTSILAPVPERLTEVFENNENDYRLRINWVSGAANGKPYKTFVKYDDVVTKTLLFRNLQPLLRLSELYYIAAECTADQGTAINYINTVRKNRGLTDLDGTVVINDALKMEYRKEFWGEGQTFFYYKRKAISSIAGGLKDVNVPMNPEKYVVPLPLSETQNR</sequence>
<dbReference type="InterPro" id="IPR011990">
    <property type="entry name" value="TPR-like_helical_dom_sf"/>
</dbReference>
<feature type="domain" description="RagB/SusD" evidence="7">
    <location>
        <begin position="356"/>
        <end position="444"/>
    </location>
</feature>
<name>A0A1W2DAH0_9SPHI</name>
<keyword evidence="4" id="KW-0472">Membrane</keyword>
<evidence type="ECO:0000256" key="3">
    <source>
        <dbReference type="ARBA" id="ARBA00022729"/>
    </source>
</evidence>
<dbReference type="STRING" id="151894.SAMN04488524_3504"/>
<evidence type="ECO:0000256" key="4">
    <source>
        <dbReference type="ARBA" id="ARBA00023136"/>
    </source>
</evidence>
<evidence type="ECO:0000256" key="1">
    <source>
        <dbReference type="ARBA" id="ARBA00004442"/>
    </source>
</evidence>
<dbReference type="PROSITE" id="PS51257">
    <property type="entry name" value="PROKAR_LIPOPROTEIN"/>
    <property type="match status" value="1"/>
</dbReference>
<gene>
    <name evidence="9" type="ORF">SAMN04488524_3504</name>
</gene>
<dbReference type="EMBL" id="FWXT01000003">
    <property type="protein sequence ID" value="SMC94046.1"/>
    <property type="molecule type" value="Genomic_DNA"/>
</dbReference>
<evidence type="ECO:0000313" key="9">
    <source>
        <dbReference type="EMBL" id="SMC94046.1"/>
    </source>
</evidence>
<evidence type="ECO:0000259" key="7">
    <source>
        <dbReference type="Pfam" id="PF07980"/>
    </source>
</evidence>
<dbReference type="Gene3D" id="1.25.40.390">
    <property type="match status" value="1"/>
</dbReference>
<feature type="domain" description="SusD-like N-terminal" evidence="8">
    <location>
        <begin position="25"/>
        <end position="209"/>
    </location>
</feature>
<dbReference type="Pfam" id="PF07980">
    <property type="entry name" value="SusD_RagB"/>
    <property type="match status" value="1"/>
</dbReference>
<comment type="similarity">
    <text evidence="2">Belongs to the SusD family.</text>
</comment>
<dbReference type="SUPFAM" id="SSF48452">
    <property type="entry name" value="TPR-like"/>
    <property type="match status" value="1"/>
</dbReference>
<organism evidence="9 10">
    <name type="scientific">Pedobacter africanus</name>
    <dbReference type="NCBI Taxonomy" id="151894"/>
    <lineage>
        <taxon>Bacteria</taxon>
        <taxon>Pseudomonadati</taxon>
        <taxon>Bacteroidota</taxon>
        <taxon>Sphingobacteriia</taxon>
        <taxon>Sphingobacteriales</taxon>
        <taxon>Sphingobacteriaceae</taxon>
        <taxon>Pedobacter</taxon>
    </lineage>
</organism>
<reference evidence="10" key="1">
    <citation type="submission" date="2017-04" db="EMBL/GenBank/DDBJ databases">
        <authorList>
            <person name="Varghese N."/>
            <person name="Submissions S."/>
        </authorList>
    </citation>
    <scope>NUCLEOTIDE SEQUENCE [LARGE SCALE GENOMIC DNA]</scope>
    <source>
        <strain evidence="10">DSM 12126</strain>
    </source>
</reference>
<accession>A0A1W2DAH0</accession>
<proteinExistence type="inferred from homology"/>
<dbReference type="Pfam" id="PF14322">
    <property type="entry name" value="SusD-like_3"/>
    <property type="match status" value="1"/>
</dbReference>
<feature type="signal peptide" evidence="6">
    <location>
        <begin position="1"/>
        <end position="24"/>
    </location>
</feature>
<evidence type="ECO:0000256" key="2">
    <source>
        <dbReference type="ARBA" id="ARBA00006275"/>
    </source>
</evidence>
<dbReference type="InterPro" id="IPR033985">
    <property type="entry name" value="SusD-like_N"/>
</dbReference>